<evidence type="ECO:0000313" key="2">
    <source>
        <dbReference type="Proteomes" id="UP001212841"/>
    </source>
</evidence>
<keyword evidence="2" id="KW-1185">Reference proteome</keyword>
<sequence>MANSKHLWEPFIKYLLEDPQKRIEESEHPLNDYVKHTLTEVVAAFPNASLHYPDDKGDRFVHFQPLCHLAGLAFYNTSSYLCIHPQHGPWMAIRSCIIFDIEGPNDTPTYPILKNPFPTKDADIQAGIAKITEDALKDNEGIERGYQKRWRELLDVREMAAGFLGPEAQNAKYSPDQLHYHYTKDKTYLRTAVAKVQSQ</sequence>
<accession>A0AAD5SAB7</accession>
<proteinExistence type="predicted"/>
<gene>
    <name evidence="1" type="ORF">HK097_008384</name>
</gene>
<comment type="caution">
    <text evidence="1">The sequence shown here is derived from an EMBL/GenBank/DDBJ whole genome shotgun (WGS) entry which is preliminary data.</text>
</comment>
<organism evidence="1 2">
    <name type="scientific">Rhizophlyctis rosea</name>
    <dbReference type="NCBI Taxonomy" id="64517"/>
    <lineage>
        <taxon>Eukaryota</taxon>
        <taxon>Fungi</taxon>
        <taxon>Fungi incertae sedis</taxon>
        <taxon>Chytridiomycota</taxon>
        <taxon>Chytridiomycota incertae sedis</taxon>
        <taxon>Chytridiomycetes</taxon>
        <taxon>Rhizophlyctidales</taxon>
        <taxon>Rhizophlyctidaceae</taxon>
        <taxon>Rhizophlyctis</taxon>
    </lineage>
</organism>
<dbReference type="AlphaFoldDB" id="A0AAD5SAB7"/>
<dbReference type="Proteomes" id="UP001212841">
    <property type="component" value="Unassembled WGS sequence"/>
</dbReference>
<reference evidence="1" key="1">
    <citation type="submission" date="2020-05" db="EMBL/GenBank/DDBJ databases">
        <title>Phylogenomic resolution of chytrid fungi.</title>
        <authorList>
            <person name="Stajich J.E."/>
            <person name="Amses K."/>
            <person name="Simmons R."/>
            <person name="Seto K."/>
            <person name="Myers J."/>
            <person name="Bonds A."/>
            <person name="Quandt C.A."/>
            <person name="Barry K."/>
            <person name="Liu P."/>
            <person name="Grigoriev I."/>
            <person name="Longcore J.E."/>
            <person name="James T.Y."/>
        </authorList>
    </citation>
    <scope>NUCLEOTIDE SEQUENCE</scope>
    <source>
        <strain evidence="1">JEL0318</strain>
    </source>
</reference>
<evidence type="ECO:0000313" key="1">
    <source>
        <dbReference type="EMBL" id="KAJ3050631.1"/>
    </source>
</evidence>
<evidence type="ECO:0008006" key="3">
    <source>
        <dbReference type="Google" id="ProtNLM"/>
    </source>
</evidence>
<protein>
    <recommendedName>
        <fullName evidence="3">Cyanocobalamin reductase (cyanide-eliminating)</fullName>
    </recommendedName>
</protein>
<dbReference type="EMBL" id="JADGJD010000491">
    <property type="protein sequence ID" value="KAJ3050631.1"/>
    <property type="molecule type" value="Genomic_DNA"/>
</dbReference>
<name>A0AAD5SAB7_9FUNG</name>